<evidence type="ECO:0000256" key="7">
    <source>
        <dbReference type="ARBA" id="ARBA00023065"/>
    </source>
</evidence>
<dbReference type="PANTHER" id="PTHR10110:SF86">
    <property type="entry name" value="SODIUM_HYDROGEN EXCHANGER 7"/>
    <property type="match status" value="1"/>
</dbReference>
<proteinExistence type="predicted"/>
<keyword evidence="7" id="KW-0406">Ion transport</keyword>
<evidence type="ECO:0000256" key="1">
    <source>
        <dbReference type="ARBA" id="ARBA00004651"/>
    </source>
</evidence>
<dbReference type="GO" id="GO:0051453">
    <property type="term" value="P:regulation of intracellular pH"/>
    <property type="evidence" value="ECO:0007669"/>
    <property type="project" value="TreeGrafter"/>
</dbReference>
<dbReference type="AlphaFoldDB" id="A0A6N8IU89"/>
<dbReference type="Pfam" id="PF00999">
    <property type="entry name" value="Na_H_Exchanger"/>
    <property type="match status" value="1"/>
</dbReference>
<name>A0A6N8IU89_9BURK</name>
<keyword evidence="5 10" id="KW-1133">Transmembrane helix</keyword>
<feature type="transmembrane region" description="Helical" evidence="10">
    <location>
        <begin position="344"/>
        <end position="370"/>
    </location>
</feature>
<evidence type="ECO:0000256" key="4">
    <source>
        <dbReference type="ARBA" id="ARBA00022692"/>
    </source>
</evidence>
<feature type="transmembrane region" description="Helical" evidence="10">
    <location>
        <begin position="127"/>
        <end position="149"/>
    </location>
</feature>
<keyword evidence="3" id="KW-1003">Cell membrane</keyword>
<dbReference type="GO" id="GO:0015385">
    <property type="term" value="F:sodium:proton antiporter activity"/>
    <property type="evidence" value="ECO:0007669"/>
    <property type="project" value="InterPro"/>
</dbReference>
<feature type="transmembrane region" description="Helical" evidence="10">
    <location>
        <begin position="390"/>
        <end position="410"/>
    </location>
</feature>
<dbReference type="Gene3D" id="6.10.140.1330">
    <property type="match status" value="1"/>
</dbReference>
<reference evidence="12 13" key="1">
    <citation type="submission" date="2019-12" db="EMBL/GenBank/DDBJ databases">
        <authorList>
            <person name="Huq M.A."/>
        </authorList>
    </citation>
    <scope>NUCLEOTIDE SEQUENCE [LARGE SCALE GENOMIC DNA]</scope>
    <source>
        <strain evidence="12 13">MAH-25</strain>
    </source>
</reference>
<evidence type="ECO:0000313" key="13">
    <source>
        <dbReference type="Proteomes" id="UP000469385"/>
    </source>
</evidence>
<sequence>MPARLLESAHGCEATRLRPRPQACNERALSASFLRTWPSRHTSSVRELEQILALFGAAVLLAAAARRAGAPYPVFLAIGGALLALIPGAPSLSLPPDLVLALFVAPILVDAGYDASLRDLRDNWAPLVSLVLFSVALTTAAVAVVSHALVPDLPWAAAIALGAIVAPPDAVAATAVLRPLHPPQRILGILEGESLLNDASALLIYRLAVGAVAAGGFSVQAVAPTFLLAVLGSLVAGPVLGWLMQRLLERVQHIPTAIILQFVGTFTVWLVAENVGLSGVLTTVCFAMTLGRTAPARTPARIRIPTNAVWATVVFALNIFAFIFIGLQIRPILVELAPPVREQYLLVAAAVLATVILVRIVWHMSFNAAIRWRDRRHGFHPPRPMLRPTVGSGLVISWAGMRGIVTLAAALALPGSFPARDLILLTAFLVVLGTLLLQGLTLKALLRFLNLRDGDPVAREEHMARERMLEAAYAQLPTARSPAVDLVRKDLKVWLGQLQRSGGRQASFGAEYDAAYRAALRAARKVLLALRDSGDIGDDAFHALENDIDWMEASDPLRAANADATE</sequence>
<dbReference type="GO" id="GO:0098719">
    <property type="term" value="P:sodium ion import across plasma membrane"/>
    <property type="evidence" value="ECO:0007669"/>
    <property type="project" value="TreeGrafter"/>
</dbReference>
<evidence type="ECO:0000313" key="12">
    <source>
        <dbReference type="EMBL" id="MVQ30095.1"/>
    </source>
</evidence>
<gene>
    <name evidence="12" type="ORF">GON04_11590</name>
</gene>
<feature type="domain" description="Cation/H+ exchanger transmembrane" evidence="11">
    <location>
        <begin position="58"/>
        <end position="447"/>
    </location>
</feature>
<accession>A0A6N8IU89</accession>
<keyword evidence="2" id="KW-0813">Transport</keyword>
<keyword evidence="8 10" id="KW-0472">Membrane</keyword>
<feature type="transmembrane region" description="Helical" evidence="10">
    <location>
        <begin position="225"/>
        <end position="244"/>
    </location>
</feature>
<keyword evidence="6" id="KW-0915">Sodium</keyword>
<dbReference type="GO" id="GO:0005886">
    <property type="term" value="C:plasma membrane"/>
    <property type="evidence" value="ECO:0007669"/>
    <property type="project" value="UniProtKB-SubCell"/>
</dbReference>
<dbReference type="Proteomes" id="UP000469385">
    <property type="component" value="Unassembled WGS sequence"/>
</dbReference>
<keyword evidence="4 10" id="KW-0812">Transmembrane</keyword>
<evidence type="ECO:0000256" key="5">
    <source>
        <dbReference type="ARBA" id="ARBA00022989"/>
    </source>
</evidence>
<evidence type="ECO:0000256" key="9">
    <source>
        <dbReference type="ARBA" id="ARBA00023201"/>
    </source>
</evidence>
<protein>
    <submittedName>
        <fullName evidence="12">Sodium:proton antiporter</fullName>
    </submittedName>
</protein>
<evidence type="ECO:0000256" key="3">
    <source>
        <dbReference type="ARBA" id="ARBA00022475"/>
    </source>
</evidence>
<feature type="transmembrane region" description="Helical" evidence="10">
    <location>
        <begin position="199"/>
        <end position="219"/>
    </location>
</feature>
<feature type="transmembrane region" description="Helical" evidence="10">
    <location>
        <begin position="48"/>
        <end position="65"/>
    </location>
</feature>
<evidence type="ECO:0000256" key="2">
    <source>
        <dbReference type="ARBA" id="ARBA00022448"/>
    </source>
</evidence>
<comment type="caution">
    <text evidence="12">The sequence shown here is derived from an EMBL/GenBank/DDBJ whole genome shotgun (WGS) entry which is preliminary data.</text>
</comment>
<keyword evidence="13" id="KW-1185">Reference proteome</keyword>
<dbReference type="GO" id="GO:0015386">
    <property type="term" value="F:potassium:proton antiporter activity"/>
    <property type="evidence" value="ECO:0007669"/>
    <property type="project" value="TreeGrafter"/>
</dbReference>
<dbReference type="InterPro" id="IPR006153">
    <property type="entry name" value="Cation/H_exchanger_TM"/>
</dbReference>
<dbReference type="PANTHER" id="PTHR10110">
    <property type="entry name" value="SODIUM/HYDROGEN EXCHANGER"/>
    <property type="match status" value="1"/>
</dbReference>
<feature type="transmembrane region" description="Helical" evidence="10">
    <location>
        <begin position="307"/>
        <end position="329"/>
    </location>
</feature>
<feature type="transmembrane region" description="Helical" evidence="10">
    <location>
        <begin position="72"/>
        <end position="92"/>
    </location>
</feature>
<feature type="transmembrane region" description="Helical" evidence="10">
    <location>
        <begin position="155"/>
        <end position="178"/>
    </location>
</feature>
<feature type="transmembrane region" description="Helical" evidence="10">
    <location>
        <begin position="422"/>
        <end position="442"/>
    </location>
</feature>
<organism evidence="12 13">
    <name type="scientific">Ramlibacter pinisoli</name>
    <dbReference type="NCBI Taxonomy" id="2682844"/>
    <lineage>
        <taxon>Bacteria</taxon>
        <taxon>Pseudomonadati</taxon>
        <taxon>Pseudomonadota</taxon>
        <taxon>Betaproteobacteria</taxon>
        <taxon>Burkholderiales</taxon>
        <taxon>Comamonadaceae</taxon>
        <taxon>Ramlibacter</taxon>
    </lineage>
</organism>
<dbReference type="RefSeq" id="WP_157398018.1">
    <property type="nucleotide sequence ID" value="NZ_WSEL01000003.1"/>
</dbReference>
<keyword evidence="9" id="KW-0739">Sodium transport</keyword>
<evidence type="ECO:0000259" key="11">
    <source>
        <dbReference type="Pfam" id="PF00999"/>
    </source>
</evidence>
<dbReference type="EMBL" id="WSEL01000003">
    <property type="protein sequence ID" value="MVQ30095.1"/>
    <property type="molecule type" value="Genomic_DNA"/>
</dbReference>
<evidence type="ECO:0000256" key="10">
    <source>
        <dbReference type="SAM" id="Phobius"/>
    </source>
</evidence>
<evidence type="ECO:0000256" key="6">
    <source>
        <dbReference type="ARBA" id="ARBA00023053"/>
    </source>
</evidence>
<evidence type="ECO:0000256" key="8">
    <source>
        <dbReference type="ARBA" id="ARBA00023136"/>
    </source>
</evidence>
<comment type="subcellular location">
    <subcellularLocation>
        <location evidence="1">Cell membrane</location>
        <topology evidence="1">Multi-pass membrane protein</topology>
    </subcellularLocation>
</comment>
<dbReference type="InterPro" id="IPR018422">
    <property type="entry name" value="Cation/H_exchanger_CPA1"/>
</dbReference>